<evidence type="ECO:0000313" key="1">
    <source>
        <dbReference type="EMBL" id="CEK94064.1"/>
    </source>
</evidence>
<gene>
    <name evidence="3" type="primary">ORF198767</name>
    <name evidence="1" type="synonym">ORF198753</name>
    <name evidence="2" type="synonym">ORF198757</name>
</gene>
<dbReference type="AlphaFoldDB" id="A0A0B7BPK1"/>
<sequence length="62" mass="7219">CSAEVLEEIYLIIIFNVCLLKKIERAGKLARAAALTSGRMMDIIKMSSYRQVWKQHQRHRTV</sequence>
<dbReference type="EMBL" id="HACG01047199">
    <property type="protein sequence ID" value="CEK94064.1"/>
    <property type="molecule type" value="Transcribed_RNA"/>
</dbReference>
<proteinExistence type="predicted"/>
<feature type="non-terminal residue" evidence="3">
    <location>
        <position position="1"/>
    </location>
</feature>
<accession>A0A0B7BPK1</accession>
<dbReference type="EMBL" id="HACG01047205">
    <property type="protein sequence ID" value="CEK94070.1"/>
    <property type="molecule type" value="Transcribed_RNA"/>
</dbReference>
<evidence type="ECO:0000313" key="2">
    <source>
        <dbReference type="EMBL" id="CEK94066.1"/>
    </source>
</evidence>
<name>A0A0B7BPK1_9EUPU</name>
<reference evidence="3" key="1">
    <citation type="submission" date="2014-12" db="EMBL/GenBank/DDBJ databases">
        <title>Insight into the proteome of Arion vulgaris.</title>
        <authorList>
            <person name="Aradska J."/>
            <person name="Bulat T."/>
            <person name="Smidak R."/>
            <person name="Sarate P."/>
            <person name="Gangsoo J."/>
            <person name="Sialana F."/>
            <person name="Bilban M."/>
            <person name="Lubec G."/>
        </authorList>
    </citation>
    <scope>NUCLEOTIDE SEQUENCE</scope>
    <source>
        <tissue evidence="3">Skin</tissue>
    </source>
</reference>
<evidence type="ECO:0000313" key="3">
    <source>
        <dbReference type="EMBL" id="CEK94070.1"/>
    </source>
</evidence>
<organism evidence="3">
    <name type="scientific">Arion vulgaris</name>
    <dbReference type="NCBI Taxonomy" id="1028688"/>
    <lineage>
        <taxon>Eukaryota</taxon>
        <taxon>Metazoa</taxon>
        <taxon>Spiralia</taxon>
        <taxon>Lophotrochozoa</taxon>
        <taxon>Mollusca</taxon>
        <taxon>Gastropoda</taxon>
        <taxon>Heterobranchia</taxon>
        <taxon>Euthyneura</taxon>
        <taxon>Panpulmonata</taxon>
        <taxon>Eupulmonata</taxon>
        <taxon>Stylommatophora</taxon>
        <taxon>Helicina</taxon>
        <taxon>Arionoidea</taxon>
        <taxon>Arionidae</taxon>
        <taxon>Arion</taxon>
    </lineage>
</organism>
<dbReference type="EMBL" id="HACG01047201">
    <property type="protein sequence ID" value="CEK94066.1"/>
    <property type="molecule type" value="Transcribed_RNA"/>
</dbReference>
<protein>
    <submittedName>
        <fullName evidence="3">Uncharacterized protein</fullName>
    </submittedName>
</protein>